<feature type="domain" description="Carrier" evidence="6">
    <location>
        <begin position="2125"/>
        <end position="2199"/>
    </location>
</feature>
<dbReference type="PROSITE" id="PS00012">
    <property type="entry name" value="PHOSPHOPANTETHEINE"/>
    <property type="match status" value="3"/>
</dbReference>
<dbReference type="GO" id="GO:0003824">
    <property type="term" value="F:catalytic activity"/>
    <property type="evidence" value="ECO:0007669"/>
    <property type="project" value="InterPro"/>
</dbReference>
<dbReference type="Pfam" id="PF00668">
    <property type="entry name" value="Condensation"/>
    <property type="match status" value="3"/>
</dbReference>
<comment type="cofactor">
    <cofactor evidence="1">
        <name>pantetheine 4'-phosphate</name>
        <dbReference type="ChEBI" id="CHEBI:47942"/>
    </cofactor>
</comment>
<dbReference type="SUPFAM" id="SSF47336">
    <property type="entry name" value="ACP-like"/>
    <property type="match status" value="3"/>
</dbReference>
<dbReference type="CDD" id="cd17643">
    <property type="entry name" value="A_NRPS_Cytc1-like"/>
    <property type="match status" value="1"/>
</dbReference>
<dbReference type="Gene3D" id="1.10.1200.10">
    <property type="entry name" value="ACP-like"/>
    <property type="match status" value="3"/>
</dbReference>
<dbReference type="SUPFAM" id="SSF56801">
    <property type="entry name" value="Acetyl-CoA synthetase-like"/>
    <property type="match status" value="3"/>
</dbReference>
<dbReference type="FunFam" id="3.30.300.30:FF:000010">
    <property type="entry name" value="Enterobactin synthetase component F"/>
    <property type="match status" value="3"/>
</dbReference>
<evidence type="ECO:0000256" key="4">
    <source>
        <dbReference type="ARBA" id="ARBA00022553"/>
    </source>
</evidence>
<keyword evidence="3" id="KW-0596">Phosphopantetheine</keyword>
<dbReference type="InterPro" id="IPR000873">
    <property type="entry name" value="AMP-dep_synth/lig_dom"/>
</dbReference>
<dbReference type="InterPro" id="IPR001031">
    <property type="entry name" value="Thioesterase"/>
</dbReference>
<dbReference type="InterPro" id="IPR020845">
    <property type="entry name" value="AMP-binding_CS"/>
</dbReference>
<keyword evidence="4" id="KW-0597">Phosphoprotein</keyword>
<feature type="compositionally biased region" description="Low complexity" evidence="5">
    <location>
        <begin position="3421"/>
        <end position="3430"/>
    </location>
</feature>
<dbReference type="Gene3D" id="3.30.300.30">
    <property type="match status" value="3"/>
</dbReference>
<evidence type="ECO:0000259" key="6">
    <source>
        <dbReference type="PROSITE" id="PS50075"/>
    </source>
</evidence>
<dbReference type="InterPro" id="IPR001242">
    <property type="entry name" value="Condensation_dom"/>
</dbReference>
<reference evidence="7 8" key="1">
    <citation type="submission" date="2020-08" db="EMBL/GenBank/DDBJ databases">
        <title>Genomic Encyclopedia of Type Strains, Phase IV (KMG-IV): sequencing the most valuable type-strain genomes for metagenomic binning, comparative biology and taxonomic classification.</title>
        <authorList>
            <person name="Goeker M."/>
        </authorList>
    </citation>
    <scope>NUCLEOTIDE SEQUENCE [LARGE SCALE GENOMIC DNA]</scope>
    <source>
        <strain evidence="7 8">DSM 29007</strain>
    </source>
</reference>
<gene>
    <name evidence="7" type="ORF">HNQ61_002069</name>
</gene>
<organism evidence="7 8">
    <name type="scientific">Longimicrobium terrae</name>
    <dbReference type="NCBI Taxonomy" id="1639882"/>
    <lineage>
        <taxon>Bacteria</taxon>
        <taxon>Pseudomonadati</taxon>
        <taxon>Gemmatimonadota</taxon>
        <taxon>Longimicrobiia</taxon>
        <taxon>Longimicrobiales</taxon>
        <taxon>Longimicrobiaceae</taxon>
        <taxon>Longimicrobium</taxon>
    </lineage>
</organism>
<feature type="region of interest" description="Disordered" evidence="5">
    <location>
        <begin position="3412"/>
        <end position="3432"/>
    </location>
</feature>
<dbReference type="PANTHER" id="PTHR45527">
    <property type="entry name" value="NONRIBOSOMAL PEPTIDE SYNTHETASE"/>
    <property type="match status" value="1"/>
</dbReference>
<dbReference type="Gene3D" id="3.30.559.10">
    <property type="entry name" value="Chloramphenicol acetyltransferase-like domain"/>
    <property type="match status" value="3"/>
</dbReference>
<dbReference type="InterPro" id="IPR029058">
    <property type="entry name" value="AB_hydrolase_fold"/>
</dbReference>
<dbReference type="PROSITE" id="PS00455">
    <property type="entry name" value="AMP_BINDING"/>
    <property type="match status" value="3"/>
</dbReference>
<feature type="domain" description="Carrier" evidence="6">
    <location>
        <begin position="1057"/>
        <end position="1132"/>
    </location>
</feature>
<dbReference type="SUPFAM" id="SSF53474">
    <property type="entry name" value="alpha/beta-Hydrolases"/>
    <property type="match status" value="1"/>
</dbReference>
<dbReference type="GO" id="GO:0043041">
    <property type="term" value="P:amino acid activation for nonribosomal peptide biosynthetic process"/>
    <property type="evidence" value="ECO:0007669"/>
    <property type="project" value="TreeGrafter"/>
</dbReference>
<dbReference type="Gene3D" id="3.40.50.1820">
    <property type="entry name" value="alpha/beta hydrolase"/>
    <property type="match status" value="1"/>
</dbReference>
<dbReference type="Proteomes" id="UP000582837">
    <property type="component" value="Unassembled WGS sequence"/>
</dbReference>
<evidence type="ECO:0000256" key="3">
    <source>
        <dbReference type="ARBA" id="ARBA00022450"/>
    </source>
</evidence>
<evidence type="ECO:0000313" key="8">
    <source>
        <dbReference type="Proteomes" id="UP000582837"/>
    </source>
</evidence>
<dbReference type="FunFam" id="1.10.1200.10:FF:000016">
    <property type="entry name" value="Non-ribosomal peptide synthase"/>
    <property type="match status" value="1"/>
</dbReference>
<keyword evidence="8" id="KW-1185">Reference proteome</keyword>
<protein>
    <submittedName>
        <fullName evidence="7">Amino acid adenylation domain-containing protein</fullName>
    </submittedName>
</protein>
<name>A0A841GSY6_9BACT</name>
<dbReference type="EMBL" id="JACHIA010000004">
    <property type="protein sequence ID" value="MBB6070450.1"/>
    <property type="molecule type" value="Genomic_DNA"/>
</dbReference>
<dbReference type="GO" id="GO:0005829">
    <property type="term" value="C:cytosol"/>
    <property type="evidence" value="ECO:0007669"/>
    <property type="project" value="TreeGrafter"/>
</dbReference>
<dbReference type="FunFam" id="3.40.50.12780:FF:000012">
    <property type="entry name" value="Non-ribosomal peptide synthetase"/>
    <property type="match status" value="2"/>
</dbReference>
<dbReference type="NCBIfam" id="TIGR01733">
    <property type="entry name" value="AA-adenyl-dom"/>
    <property type="match status" value="3"/>
</dbReference>
<dbReference type="Pfam" id="PF00975">
    <property type="entry name" value="Thioesterase"/>
    <property type="match status" value="1"/>
</dbReference>
<dbReference type="GO" id="GO:0031177">
    <property type="term" value="F:phosphopantetheine binding"/>
    <property type="evidence" value="ECO:0007669"/>
    <property type="project" value="InterPro"/>
</dbReference>
<dbReference type="SMART" id="SM00824">
    <property type="entry name" value="PKS_TE"/>
    <property type="match status" value="1"/>
</dbReference>
<dbReference type="SUPFAM" id="SSF52777">
    <property type="entry name" value="CoA-dependent acyltransferases"/>
    <property type="match status" value="6"/>
</dbReference>
<dbReference type="InterPro" id="IPR020802">
    <property type="entry name" value="TesA-like"/>
</dbReference>
<dbReference type="CDD" id="cd19531">
    <property type="entry name" value="LCL_NRPS-like"/>
    <property type="match status" value="1"/>
</dbReference>
<evidence type="ECO:0000256" key="1">
    <source>
        <dbReference type="ARBA" id="ARBA00001957"/>
    </source>
</evidence>
<dbReference type="SMART" id="SM00823">
    <property type="entry name" value="PKS_PP"/>
    <property type="match status" value="3"/>
</dbReference>
<dbReference type="CDD" id="cd05930">
    <property type="entry name" value="A_NRPS"/>
    <property type="match status" value="1"/>
</dbReference>
<dbReference type="GO" id="GO:0072330">
    <property type="term" value="P:monocarboxylic acid biosynthetic process"/>
    <property type="evidence" value="ECO:0007669"/>
    <property type="project" value="UniProtKB-ARBA"/>
</dbReference>
<dbReference type="Gene3D" id="2.30.38.10">
    <property type="entry name" value="Luciferase, Domain 3"/>
    <property type="match status" value="3"/>
</dbReference>
<evidence type="ECO:0000256" key="5">
    <source>
        <dbReference type="SAM" id="MobiDB-lite"/>
    </source>
</evidence>
<dbReference type="Pfam" id="PF13193">
    <property type="entry name" value="AMP-binding_C"/>
    <property type="match status" value="3"/>
</dbReference>
<dbReference type="FunFam" id="3.40.50.980:FF:000002">
    <property type="entry name" value="Enterobactin synthetase component F"/>
    <property type="match status" value="2"/>
</dbReference>
<dbReference type="InterPro" id="IPR010071">
    <property type="entry name" value="AA_adenyl_dom"/>
</dbReference>
<dbReference type="InterPro" id="IPR045851">
    <property type="entry name" value="AMP-bd_C_sf"/>
</dbReference>
<comment type="caution">
    <text evidence="7">The sequence shown here is derived from an EMBL/GenBank/DDBJ whole genome shotgun (WGS) entry which is preliminary data.</text>
</comment>
<dbReference type="FunFam" id="2.30.38.10:FF:000001">
    <property type="entry name" value="Non-ribosomal peptide synthetase PvdI"/>
    <property type="match status" value="3"/>
</dbReference>
<accession>A0A841GSY6</accession>
<dbReference type="InterPro" id="IPR006162">
    <property type="entry name" value="Ppantetheine_attach_site"/>
</dbReference>
<dbReference type="FunFam" id="3.40.50.980:FF:000001">
    <property type="entry name" value="Non-ribosomal peptide synthetase"/>
    <property type="match status" value="2"/>
</dbReference>
<proteinExistence type="inferred from homology"/>
<evidence type="ECO:0000256" key="2">
    <source>
        <dbReference type="ARBA" id="ARBA00006432"/>
    </source>
</evidence>
<dbReference type="PROSITE" id="PS50075">
    <property type="entry name" value="CARRIER"/>
    <property type="match status" value="3"/>
</dbReference>
<comment type="similarity">
    <text evidence="2">Belongs to the ATP-dependent AMP-binding enzyme family.</text>
</comment>
<dbReference type="NCBIfam" id="NF003417">
    <property type="entry name" value="PRK04813.1"/>
    <property type="match status" value="3"/>
</dbReference>
<dbReference type="Gene3D" id="3.30.559.30">
    <property type="entry name" value="Nonribosomal peptide synthetase, condensation domain"/>
    <property type="match status" value="3"/>
</dbReference>
<sequence length="3555" mass="385608">MTTMEPMTLEAALARIEDAGIRLRNRGGELAVAGNRERLDPELLAALRAHKAQLLERIGSGDEWWTPPPIRPELLPLVSLTQAEIDGIVATVPGGAANVQDIYPLAPLQEGFLFHHLASEEGDPYLLGTITRFPSRERLDAWLEALRAVVARHDILRTSIVWENVPEPVQVVWIDAPLPVQEEEIDPAEGDVAKQLYARFDPRRHRIDIRQAPLLRCHVAREADGERWVMLMLLHHLAGDHTTVEVLREEIQAHMNGRQDALPRPVPFRNFMAQVRLGVSREEHQAFFQQMLGDVDEPTAPFGLLDVRGDGSGIEQGRLEVDEGLGNRLRERARALGVSAATLCHVAWGQVLARASGRDDVVFGTVLFGRMQGGEGADRVMGPFLNTLPIRVHTGDVGAEAGVRQTAALLAGLMRHEHASLVLVQRCSAVDASAPLFTSLLNYRYSKRRAPVGAARPAARTSQGGERNNYPLNLSVDDLGDGFALTVQAPVTVQSLRVCWMMHTALESLVTALETAPGAALGRLAVLPEEERARVVDEWNRTDAELPPEWSIHGLFEAQAARTPDAPAVIFAGQQLTFAELDRRANQLAHHLRGLGIGAEDRVALCMERSLDLLPAFFGIMKAGAAYVPLEPTHPADRLAYTLEDSGARMLLTQSWLADGLPEARPDTLFVDQMADVLAAEPAERPESGAGPESLAYVYYTSGSTGRPKGVLMHHIGPVNYFAWAREEYLSNGGSGAPVFSSMSVDLTLANFVPLFAGQPIELLPEGPGVEALAEVIRGRPGYAMIKITPTHLSLLNQVLSPEDAAGSGATLVIGADNLLAEPTLFWREHAPGVRLLNEYGPTETVVGCSIYEIPADRPAEGRIPIGRPIQNLTHYVLDARMQPVAVGVVGELYIGGIGVGRGYLRRPGLTAEKFVPDPFAAQPGARFYRTGDRARWLPEGELEFLGRIDFQVKVRGYRIELGEIEERLREHPGVHHAAVLIREDTPGDTRIVAYWTGDGADVESLRAHLGERLPAYMVPAAYVRLDELPLGRTGKLDRKALPAPEGDAFARHGYEAPAGQTEEALAEIWAEVLGVERVGRWDHFFELGGHSLLAVRVISRVRQALGVEIALGEVFARPVLSDFARGLETSARADLPPIEPADRQGPLPLSFAQQRLWFLEQLGNLGSTYHVRVRRRFSGELDREALGRALDRIVARHEALRTTFTQVGDVPEQRIAPADAGFPLADHDLAGRPDADIALRRMLADESAEAFDLQRGPLIRGRLIRLAADDHLLLITMHHIVSDGWSSDVLTRELDALYAAFRAGEPDPLPPLAVQYADYAVWQRRWVAGEVLQAQADYWTRTLAGAPELLELPTDQPRPAQRDPAGAQFGMQLDGALTAGIRTLARRHGTTPYMVVLAGWAAVLARLSGQDDVVIGTPTANRGQREIEGLIGFFVNTLALRMDLSGAPTVAELLARVKERTLEAQRHQDIPFEQVVERVDPARSLSHTPLFQVLFAWQNASADAASPSGAAPSGPAAASTPPGAAAQVTAKFDLSLSFIERDERITAGVEYAASLFERATVERWTGYLRRVLEEMVADEHQPVTRLALMPADERARVLEEWNRTTDFPAESCIHTRFERQAARTPGAVAVTFQAESLTYAELNARANRLAHRLRTLGVGPDVRVALCMERGVEMVIALLAVLKAGGAYVPLDPDYPAERLAYMLADSAPAAVLTQHSLHALVGGVDVPVLLLDAAAPKWAHAPATDPEPGALTPDGVAYVIYTSGSTGRPKGVLVPHRNVARLFSATDAWFGFGDSDVWTLFHSIAFDFSVWEIWGALLFGGRLVVVPGDTARNPEAFHQLVCDQGVTVLNQTPSAFYPFMAAHAASGRGHRLRYVVFGGEALDVPRLRPWFDACGDASPRLVNMYGITETTVHVTWRPLSRADADRAGASPIGERIPDLRAYLLDRAGEPVPVGVAGELYVGGAGVARGYLGRPELTAERFVPDPFGGRPGERLYRTGDLGRRRPDGTLEYLGRTDHQVKVRGFRIELGEIESRLAEHPGVREAVVLARQDAPGDTRLVAYWVGAVEEAEVLRAHLAETLPAYMVPAAYVRMEGWPLTSNGKLDRRALPAPEGDAFARGGYEAPVGEVETALAEVWAEVLGVERVGRGDGFFELGGHSLLAVTLIARMRGRGMHADVRTVFTAPTLAALAAAVAGEHGEVQVPPNRIPAGSPVITPEMLPLVALDQAAIDGIVADVPGGAANVQDIYPLAPLQEGFLFHHLATTEGDPYLLLGNVGTFPTRERLDAYLRALGAVIARHDVLRTAIVWENVPEPVQVVWRHAPLAVEEVVPDPAEGDVAGQLHRRLDPLHHRMDIRRAPLMRACIAPDADGRWLLLLLRHHLTIDHTAFDLLREEIHAHLNGRGDSLPAPLPFRNFVAQARLGVSQEEHRAFFTEMLSDVDEPTAPFGLLDARGDGSGMQQARIRVDPPLAARLRERARALGVSAATLCHVAWAQVLGRASGRGDVVFGTVLFGRMQGGEGSERVIGPFINTLPIRVRLEDAGVEASVRQTHALLVRLLRHEHASLALAQRCSGVEAPAPLFTALLNYRHSVQSAAPPPRAGTTGQPGERTNYPLMMSVDDLGEAMALTAQAPVSVQPLRVCEMMHAALESLVGALETAPGTVPGRLGVLPPDERQRVLREFNDTRREYPREACVHELFQGQAARTPGAVAVVYEGESLTYAELNARANRLAHHLRSLGVGPDVRVGICVERSVEMVVGLLGILKAGGAYVPLDASYPVERLRHMVEDSAPAVLLTHPPQAATAAALSAGSAIPVLDLADDGAWAHRPETDPGREGTGPGSLAHVLFTSGSTGRPKGVMLEHGSLVNRLQWMQDRYGMTPDEAVLQKTPFSFDVSFWEFFWPLMVGARLVMARPGGHRDPSYLVETIRREEITVAHFVPSMLQLFLEHAEAETCTGLLRVPVSGEAVSAALVRQFHERLPGVGLYNQYGPTESGEVTEWACDPAAERVSIGRAIHNAAVYVLDRDGEPVPVGVAGELFIGGVAVARGYLGRPRLTAERFIPDPFGEPGARLYRTGDLCRWLSDGTVEYLGRTDFQVKVRGFRVELGEIEAGLASHPGVREAVALALDDGAGGKRLVAYFVGEALEGEALRTHLSRQLPDYMVPAAFVRMDAFPVTPNGKLDRRALPAPEGVAFAAGTYEAPVGETEQALAAIWAEVLGVARVGRGDNFFALGGHSLLAVRAIGRMRQALGVEIPLTHVFSYPTVESLAARLAAPEAPVVEGRAIAVRAAGSEPPLFLAYTGAGSIAYAQKLHPHLGGEVPVYALPAPPLSDAQPRTVQEMAARLVRMIREVQPAGPYRVGGWSFGGVLAYEVAAQFIARGETVEFVGMLDTYPPAYFRAAPPMYAVDADGLGEPVEEPSAEASAEAAGPVDGGGDAGLEAYVARLQAEGKLPAHVTVPQFREMRNRGRVNDQAVRGYDPQPIPVVVYHYSAQESPMVEEPSRGWRDLLPEHLLQVTPVPGTHQTMMDPVNSAVLGQALARGLERSRAARVEAPA</sequence>
<dbReference type="CDD" id="cd17646">
    <property type="entry name" value="A_NRPS_AB3403-like"/>
    <property type="match status" value="1"/>
</dbReference>
<dbReference type="Pfam" id="PF00550">
    <property type="entry name" value="PP-binding"/>
    <property type="match status" value="3"/>
</dbReference>
<dbReference type="FunFam" id="3.30.559.10:FF:000012">
    <property type="entry name" value="Non-ribosomal peptide synthetase"/>
    <property type="match status" value="1"/>
</dbReference>
<dbReference type="InterPro" id="IPR036736">
    <property type="entry name" value="ACP-like_sf"/>
</dbReference>
<dbReference type="Pfam" id="PF00501">
    <property type="entry name" value="AMP-binding"/>
    <property type="match status" value="3"/>
</dbReference>
<dbReference type="GO" id="GO:0044550">
    <property type="term" value="P:secondary metabolite biosynthetic process"/>
    <property type="evidence" value="ECO:0007669"/>
    <property type="project" value="UniProtKB-ARBA"/>
</dbReference>
<dbReference type="FunFam" id="1.10.1200.10:FF:000005">
    <property type="entry name" value="Nonribosomal peptide synthetase 1"/>
    <property type="match status" value="2"/>
</dbReference>
<dbReference type="InterPro" id="IPR020806">
    <property type="entry name" value="PKS_PP-bd"/>
</dbReference>
<dbReference type="InterPro" id="IPR009081">
    <property type="entry name" value="PP-bd_ACP"/>
</dbReference>
<evidence type="ECO:0000313" key="7">
    <source>
        <dbReference type="EMBL" id="MBB6070450.1"/>
    </source>
</evidence>
<dbReference type="InterPro" id="IPR025110">
    <property type="entry name" value="AMP-bd_C"/>
</dbReference>
<feature type="domain" description="Carrier" evidence="6">
    <location>
        <begin position="3201"/>
        <end position="3276"/>
    </location>
</feature>
<dbReference type="Gene3D" id="3.40.50.980">
    <property type="match status" value="6"/>
</dbReference>
<dbReference type="CDD" id="cd19544">
    <property type="entry name" value="E-C_NRPS"/>
    <property type="match status" value="2"/>
</dbReference>
<dbReference type="PANTHER" id="PTHR45527:SF14">
    <property type="entry name" value="PLIPASTATIN SYNTHASE SUBUNIT B"/>
    <property type="match status" value="1"/>
</dbReference>
<dbReference type="InterPro" id="IPR023213">
    <property type="entry name" value="CAT-like_dom_sf"/>
</dbReference>